<dbReference type="PRINTS" id="PR00469">
    <property type="entry name" value="PNDRDTASEII"/>
</dbReference>
<sequence>MESLAQDLRQMKRTPLDDAHVAMLRELGEERRYAAGEMVVEPGQPMDEFIFCEEGEIEVVDMRTGGKAVEATIGPTQYLGEISFLNGGTWHMPMRAVVDTRCTVVPRKDMLDLMARVPEMSDIIVTVFAARRRRTFEDQNSAITIIGDEEDGGLRRVASFASRNKIPVRRHALGSREADAALRRASLETNEPALIFGKDKVIENPTPRGLARFVGLDLPLAGEDDFDVVVVGGGPAGIAAAVYAGAEGLSALVIEDQVIGGQAGTSSRIENYMGFPTGISGADLCFRGEIQAMRLGTRFVMPRRVAAIRPLGEGRKGYCIGLEDGEEVRTRSVVIATGVQYRRLPLDKLEEFEGEGVYYAATDMEARYCQGAEAVIIGGGNSAGQAAMYLSRSARHVHVLVRGNELAQSMSAYLSSRLEQDPRITVHYETECTELHGKDCLEAITIRNKIQGKEHRIETPALFVMVGAAPRTDWLGECVEKDEKGFVRTGQSEHCPSAYATSAPGIYAVGDVRSGSVKRVASAVGEGSVVISHVWNHVHG</sequence>
<feature type="domain" description="Cyclic nucleotide-binding" evidence="4">
    <location>
        <begin position="16"/>
        <end position="131"/>
    </location>
</feature>
<dbReference type="PROSITE" id="PS50042">
    <property type="entry name" value="CNMP_BINDING_3"/>
    <property type="match status" value="1"/>
</dbReference>
<evidence type="ECO:0000313" key="5">
    <source>
        <dbReference type="EMBL" id="MFC3301215.1"/>
    </source>
</evidence>
<dbReference type="InterPro" id="IPR023753">
    <property type="entry name" value="FAD/NAD-binding_dom"/>
</dbReference>
<dbReference type="PANTHER" id="PTHR48105">
    <property type="entry name" value="THIOREDOXIN REDUCTASE 1-RELATED-RELATED"/>
    <property type="match status" value="1"/>
</dbReference>
<dbReference type="SUPFAM" id="SSF51905">
    <property type="entry name" value="FAD/NAD(P)-binding domain"/>
    <property type="match status" value="1"/>
</dbReference>
<dbReference type="Gene3D" id="2.60.120.10">
    <property type="entry name" value="Jelly Rolls"/>
    <property type="match status" value="1"/>
</dbReference>
<organism evidence="5 6">
    <name type="scientific">Parvularcula lutaonensis</name>
    <dbReference type="NCBI Taxonomy" id="491923"/>
    <lineage>
        <taxon>Bacteria</taxon>
        <taxon>Pseudomonadati</taxon>
        <taxon>Pseudomonadota</taxon>
        <taxon>Alphaproteobacteria</taxon>
        <taxon>Parvularculales</taxon>
        <taxon>Parvularculaceae</taxon>
        <taxon>Parvularcula</taxon>
    </lineage>
</organism>
<gene>
    <name evidence="5" type="ORF">ACFONP_00535</name>
</gene>
<dbReference type="Pfam" id="PF07992">
    <property type="entry name" value="Pyr_redox_2"/>
    <property type="match status" value="1"/>
</dbReference>
<keyword evidence="2" id="KW-0285">Flavoprotein</keyword>
<proteinExistence type="predicted"/>
<evidence type="ECO:0000256" key="2">
    <source>
        <dbReference type="ARBA" id="ARBA00022630"/>
    </source>
</evidence>
<dbReference type="SUPFAM" id="SSF51206">
    <property type="entry name" value="cAMP-binding domain-like"/>
    <property type="match status" value="1"/>
</dbReference>
<dbReference type="PRINTS" id="PR00368">
    <property type="entry name" value="FADPNR"/>
</dbReference>
<evidence type="ECO:0000259" key="4">
    <source>
        <dbReference type="PROSITE" id="PS50042"/>
    </source>
</evidence>
<dbReference type="RefSeq" id="WP_189577057.1">
    <property type="nucleotide sequence ID" value="NZ_BMXU01000003.1"/>
</dbReference>
<evidence type="ECO:0000256" key="3">
    <source>
        <dbReference type="ARBA" id="ARBA00023002"/>
    </source>
</evidence>
<dbReference type="Pfam" id="PF00027">
    <property type="entry name" value="cNMP_binding"/>
    <property type="match status" value="1"/>
</dbReference>
<dbReference type="SMART" id="SM00100">
    <property type="entry name" value="cNMP"/>
    <property type="match status" value="1"/>
</dbReference>
<comment type="caution">
    <text evidence="5">The sequence shown here is derived from an EMBL/GenBank/DDBJ whole genome shotgun (WGS) entry which is preliminary data.</text>
</comment>
<keyword evidence="3" id="KW-0560">Oxidoreductase</keyword>
<dbReference type="EMBL" id="JBHRVA010000001">
    <property type="protein sequence ID" value="MFC3301215.1"/>
    <property type="molecule type" value="Genomic_DNA"/>
</dbReference>
<accession>A0ABV7M8X0</accession>
<evidence type="ECO:0000256" key="1">
    <source>
        <dbReference type="ARBA" id="ARBA00018719"/>
    </source>
</evidence>
<dbReference type="Gene3D" id="3.50.50.60">
    <property type="entry name" value="FAD/NAD(P)-binding domain"/>
    <property type="match status" value="2"/>
</dbReference>
<reference evidence="6" key="1">
    <citation type="journal article" date="2019" name="Int. J. Syst. Evol. Microbiol.">
        <title>The Global Catalogue of Microorganisms (GCM) 10K type strain sequencing project: providing services to taxonomists for standard genome sequencing and annotation.</title>
        <authorList>
            <consortium name="The Broad Institute Genomics Platform"/>
            <consortium name="The Broad Institute Genome Sequencing Center for Infectious Disease"/>
            <person name="Wu L."/>
            <person name="Ma J."/>
        </authorList>
    </citation>
    <scope>NUCLEOTIDE SEQUENCE [LARGE SCALE GENOMIC DNA]</scope>
    <source>
        <strain evidence="6">KCTC 22245</strain>
    </source>
</reference>
<dbReference type="CDD" id="cd00038">
    <property type="entry name" value="CAP_ED"/>
    <property type="match status" value="1"/>
</dbReference>
<dbReference type="InterPro" id="IPR050097">
    <property type="entry name" value="Ferredoxin-NADP_redctase_2"/>
</dbReference>
<dbReference type="InterPro" id="IPR036188">
    <property type="entry name" value="FAD/NAD-bd_sf"/>
</dbReference>
<name>A0ABV7M8X0_9PROT</name>
<evidence type="ECO:0000313" key="6">
    <source>
        <dbReference type="Proteomes" id="UP001595607"/>
    </source>
</evidence>
<dbReference type="Proteomes" id="UP001595607">
    <property type="component" value="Unassembled WGS sequence"/>
</dbReference>
<protein>
    <recommendedName>
        <fullName evidence="1">Thioredoxin reductase</fullName>
    </recommendedName>
</protein>
<keyword evidence="6" id="KW-1185">Reference proteome</keyword>
<dbReference type="InterPro" id="IPR018490">
    <property type="entry name" value="cNMP-bd_dom_sf"/>
</dbReference>
<dbReference type="InterPro" id="IPR000595">
    <property type="entry name" value="cNMP-bd_dom"/>
</dbReference>
<dbReference type="InterPro" id="IPR014710">
    <property type="entry name" value="RmlC-like_jellyroll"/>
</dbReference>